<feature type="domain" description="Spore germination protein N-terminal" evidence="9">
    <location>
        <begin position="23"/>
        <end position="192"/>
    </location>
</feature>
<dbReference type="InterPro" id="IPR038501">
    <property type="entry name" value="Spore_GerAC_C_sf"/>
</dbReference>
<accession>A0ABS5CDN4</accession>
<keyword evidence="6" id="KW-0564">Palmitate</keyword>
<keyword evidence="7" id="KW-0449">Lipoprotein</keyword>
<evidence type="ECO:0000259" key="8">
    <source>
        <dbReference type="Pfam" id="PF05504"/>
    </source>
</evidence>
<sequence>MRIIKLLLLGFIPLFLLAGCSPDVREINSIALVTITGVDYDEQSKKFIITLYCNYTPSASKDMPEKTLEWIASSSGDSILDAARNIRSRAGKQLIWQHDKFFIVGESAARHKFYEIIDYFNRSREIRMSGYLAISKGRASDILHLKSESGDLITNEIEGKVRNEHLWGKSINIELKDIVNYYTDPYRGFVIGKLNISKPINSDREVMILSGGSVFNKGKLVGWMSADDVLSVHMLMGKKKWRYLEFVQSVPFKSEKVSLMMKIINSKTHYKSINGMPALIIDVKLKGTLIDTSGPIQLTANRALEQLEDAAEKAVQQQLAVSLTHFQREMKVDVLGFSDFLRQYHPKVWKRTRQNWTEVYPTLPVTITVSASIPNLGMSQVLGGA</sequence>
<evidence type="ECO:0000256" key="6">
    <source>
        <dbReference type="ARBA" id="ARBA00023139"/>
    </source>
</evidence>
<keyword evidence="11" id="KW-1185">Reference proteome</keyword>
<keyword evidence="5" id="KW-0472">Membrane</keyword>
<reference evidence="10 11" key="1">
    <citation type="submission" date="2021-04" db="EMBL/GenBank/DDBJ databases">
        <title>Paenibacillus sp. DLE-14 whole genome sequence.</title>
        <authorList>
            <person name="Ham Y.J."/>
        </authorList>
    </citation>
    <scope>NUCLEOTIDE SEQUENCE [LARGE SCALE GENOMIC DNA]</scope>
    <source>
        <strain evidence="10 11">DLE-14</strain>
    </source>
</reference>
<evidence type="ECO:0000256" key="2">
    <source>
        <dbReference type="ARBA" id="ARBA00007886"/>
    </source>
</evidence>
<dbReference type="RefSeq" id="WP_210659110.1">
    <property type="nucleotide sequence ID" value="NZ_JAGKSP010000005.1"/>
</dbReference>
<dbReference type="EMBL" id="JAGKSP010000005">
    <property type="protein sequence ID" value="MBP3964102.1"/>
    <property type="molecule type" value="Genomic_DNA"/>
</dbReference>
<comment type="caution">
    <text evidence="10">The sequence shown here is derived from an EMBL/GenBank/DDBJ whole genome shotgun (WGS) entry which is preliminary data.</text>
</comment>
<evidence type="ECO:0000313" key="11">
    <source>
        <dbReference type="Proteomes" id="UP000673394"/>
    </source>
</evidence>
<dbReference type="Gene3D" id="3.30.300.210">
    <property type="entry name" value="Nutrient germinant receptor protein C, domain 3"/>
    <property type="match status" value="1"/>
</dbReference>
<name>A0ABS5CDN4_9BACL</name>
<comment type="similarity">
    <text evidence="2">Belongs to the GerABKC lipoprotein family.</text>
</comment>
<dbReference type="PANTHER" id="PTHR35789">
    <property type="entry name" value="SPORE GERMINATION PROTEIN B3"/>
    <property type="match status" value="1"/>
</dbReference>
<comment type="subcellular location">
    <subcellularLocation>
        <location evidence="1">Membrane</location>
        <topology evidence="1">Lipid-anchor</topology>
    </subcellularLocation>
</comment>
<evidence type="ECO:0000256" key="5">
    <source>
        <dbReference type="ARBA" id="ARBA00023136"/>
    </source>
</evidence>
<dbReference type="PANTHER" id="PTHR35789:SF1">
    <property type="entry name" value="SPORE GERMINATION PROTEIN B3"/>
    <property type="match status" value="1"/>
</dbReference>
<keyword evidence="3" id="KW-0309">Germination</keyword>
<evidence type="ECO:0000259" key="9">
    <source>
        <dbReference type="Pfam" id="PF25198"/>
    </source>
</evidence>
<evidence type="ECO:0000256" key="1">
    <source>
        <dbReference type="ARBA" id="ARBA00004635"/>
    </source>
</evidence>
<keyword evidence="4" id="KW-0732">Signal</keyword>
<dbReference type="InterPro" id="IPR046953">
    <property type="entry name" value="Spore_GerAC-like_C"/>
</dbReference>
<dbReference type="NCBIfam" id="TIGR02887">
    <property type="entry name" value="spore_ger_x_C"/>
    <property type="match status" value="1"/>
</dbReference>
<dbReference type="Pfam" id="PF25198">
    <property type="entry name" value="Spore_GerAC_N"/>
    <property type="match status" value="1"/>
</dbReference>
<evidence type="ECO:0000256" key="3">
    <source>
        <dbReference type="ARBA" id="ARBA00022544"/>
    </source>
</evidence>
<evidence type="ECO:0000256" key="4">
    <source>
        <dbReference type="ARBA" id="ARBA00022729"/>
    </source>
</evidence>
<gene>
    <name evidence="10" type="ORF">I8J30_15405</name>
</gene>
<dbReference type="Pfam" id="PF05504">
    <property type="entry name" value="Spore_GerAC"/>
    <property type="match status" value="1"/>
</dbReference>
<feature type="domain" description="Spore germination GerAC-like C-terminal" evidence="8">
    <location>
        <begin position="210"/>
        <end position="376"/>
    </location>
</feature>
<organism evidence="10 11">
    <name type="scientific">Paenibacillus lignilyticus</name>
    <dbReference type="NCBI Taxonomy" id="1172615"/>
    <lineage>
        <taxon>Bacteria</taxon>
        <taxon>Bacillati</taxon>
        <taxon>Bacillota</taxon>
        <taxon>Bacilli</taxon>
        <taxon>Bacillales</taxon>
        <taxon>Paenibacillaceae</taxon>
        <taxon>Paenibacillus</taxon>
    </lineage>
</organism>
<proteinExistence type="inferred from homology"/>
<dbReference type="PROSITE" id="PS51257">
    <property type="entry name" value="PROKAR_LIPOPROTEIN"/>
    <property type="match status" value="1"/>
</dbReference>
<evidence type="ECO:0000256" key="7">
    <source>
        <dbReference type="ARBA" id="ARBA00023288"/>
    </source>
</evidence>
<dbReference type="InterPro" id="IPR057336">
    <property type="entry name" value="GerAC_N"/>
</dbReference>
<dbReference type="Proteomes" id="UP000673394">
    <property type="component" value="Unassembled WGS sequence"/>
</dbReference>
<evidence type="ECO:0000313" key="10">
    <source>
        <dbReference type="EMBL" id="MBP3964102.1"/>
    </source>
</evidence>
<protein>
    <submittedName>
        <fullName evidence="10">Ger(X)C family spore germination protein</fullName>
    </submittedName>
</protein>
<dbReference type="InterPro" id="IPR008844">
    <property type="entry name" value="Spore_GerAC-like"/>
</dbReference>